<evidence type="ECO:0000313" key="1">
    <source>
        <dbReference type="EMBL" id="TNV71490.1"/>
    </source>
</evidence>
<accession>A0A8J8NB97</accession>
<dbReference type="Proteomes" id="UP000785679">
    <property type="component" value="Unassembled WGS sequence"/>
</dbReference>
<comment type="caution">
    <text evidence="1">The sequence shown here is derived from an EMBL/GenBank/DDBJ whole genome shotgun (WGS) entry which is preliminary data.</text>
</comment>
<dbReference type="AlphaFoldDB" id="A0A8J8NB97"/>
<reference evidence="1" key="1">
    <citation type="submission" date="2019-06" db="EMBL/GenBank/DDBJ databases">
        <authorList>
            <person name="Zheng W."/>
        </authorList>
    </citation>
    <scope>NUCLEOTIDE SEQUENCE</scope>
    <source>
        <strain evidence="1">QDHG01</strain>
    </source>
</reference>
<sequence>MSIDFMSSFAKSIISSSLLEKLPAYCQASQRSLNGISQLSQNVLSAPTVIELWFIFSIRLKVNPDLVISTWVLPILISLMFSMYFPTTYVPSLQGGIESPSTGNALYFPLWRKGRDIVCKFSIYSGSAQPDKYPIDALQGIISILFSPTESVFIGSKILLSGRFNISCSLYFLKSTVSNKSVLIWQYLEIANKTSNGGEAFAVSYFAQDTLVKTSLSAICCCEISGICCSLKYLMLSAKIESVDIL</sequence>
<keyword evidence="2" id="KW-1185">Reference proteome</keyword>
<gene>
    <name evidence="1" type="ORF">FGO68_gene17143</name>
</gene>
<organism evidence="1 2">
    <name type="scientific">Halteria grandinella</name>
    <dbReference type="NCBI Taxonomy" id="5974"/>
    <lineage>
        <taxon>Eukaryota</taxon>
        <taxon>Sar</taxon>
        <taxon>Alveolata</taxon>
        <taxon>Ciliophora</taxon>
        <taxon>Intramacronucleata</taxon>
        <taxon>Spirotrichea</taxon>
        <taxon>Stichotrichia</taxon>
        <taxon>Sporadotrichida</taxon>
        <taxon>Halteriidae</taxon>
        <taxon>Halteria</taxon>
    </lineage>
</organism>
<evidence type="ECO:0000313" key="2">
    <source>
        <dbReference type="Proteomes" id="UP000785679"/>
    </source>
</evidence>
<proteinExistence type="predicted"/>
<name>A0A8J8NB97_HALGN</name>
<dbReference type="EMBL" id="RRYP01029771">
    <property type="protein sequence ID" value="TNV71490.1"/>
    <property type="molecule type" value="Genomic_DNA"/>
</dbReference>
<protein>
    <submittedName>
        <fullName evidence="1">Uncharacterized protein</fullName>
    </submittedName>
</protein>